<sequence length="700" mass="77674">MVVGDFETGEFGGSAVVEFTQAKDAEKLSGAKLDDGIIVRRPTAKEWVALGEGDWPGLSYGRIDPEIQKTVVNDESKALKLISQTAHSGQSVREVVTPEEMEKWIKQQWWDAALAAIKLDHEQQQQSRGSGGKRVDYFGPPVRKAVREIKARGEELVRSLDQNYFKPQRVAPAFQWAQNDTAVFVNVKFTRRWNAPGALDIKDPQVNITRSKIEVKAIGEHSGKKHEYILKLSFFDEVDPTASKWAMASVGKLSATLVKANRRSKWPRLLVSKEKKVNNMHYWMDFAEIHEESLKALPTPKNSVVTCRSVKKAYCLREDKCVKSCADDCEGKMLTGPDGRCFGKPQEEVSGINFTDVDPTQGYVSGIVEVNSTATFGDAEFFLIYFLNMDNQKLSGEPILKIKNPKNLGTQLFGKLPESTPIPENASKIIAIAANLAFGEAEERGEFDTIPLLDLAIPMHAPTAVDLQDISPEVGQLGGDVEISFAHAKDSSSSPSVDFYNLYWGKSTATCERLAGDKSLIARVRANGADIQKYHIENSIVIEKGAQSILAFSEHENTQGHHPSKGELISLCGIWPIKDRHFPRTSPESLSVNNTTFLGGQFTGEVVLSRAPRENEIEEEATAYTLWWADKNYNKLSLLDSGDIEDMKVATELRFSYDRIQAPEGVAKICAFMRNDLGEGRRGACAAIVQEETETHNSEL</sequence>
<dbReference type="InterPro" id="IPR007052">
    <property type="entry name" value="CS_dom"/>
</dbReference>
<keyword evidence="4" id="KW-1185">Reference proteome</keyword>
<dbReference type="GO" id="GO:0051087">
    <property type="term" value="F:protein-folding chaperone binding"/>
    <property type="evidence" value="ECO:0007669"/>
    <property type="project" value="TreeGrafter"/>
</dbReference>
<dbReference type="RefSeq" id="XP_002771392.1">
    <property type="nucleotide sequence ID" value="XM_002771346.1"/>
</dbReference>
<dbReference type="Proteomes" id="UP000007800">
    <property type="component" value="Unassembled WGS sequence"/>
</dbReference>
<gene>
    <name evidence="3" type="ORF">Pmar_PMAR019986</name>
</gene>
<organism evidence="4">
    <name type="scientific">Perkinsus marinus (strain ATCC 50983 / TXsc)</name>
    <dbReference type="NCBI Taxonomy" id="423536"/>
    <lineage>
        <taxon>Eukaryota</taxon>
        <taxon>Sar</taxon>
        <taxon>Alveolata</taxon>
        <taxon>Perkinsozoa</taxon>
        <taxon>Perkinsea</taxon>
        <taxon>Perkinsida</taxon>
        <taxon>Perkinsidae</taxon>
        <taxon>Perkinsus</taxon>
    </lineage>
</organism>
<proteinExistence type="inferred from homology"/>
<dbReference type="GO" id="GO:0051879">
    <property type="term" value="F:Hsp90 protein binding"/>
    <property type="evidence" value="ECO:0007669"/>
    <property type="project" value="InterPro"/>
</dbReference>
<dbReference type="GO" id="GO:0005829">
    <property type="term" value="C:cytosol"/>
    <property type="evidence" value="ECO:0007669"/>
    <property type="project" value="TreeGrafter"/>
</dbReference>
<dbReference type="EMBL" id="GG682368">
    <property type="protein sequence ID" value="EER03208.1"/>
    <property type="molecule type" value="Genomic_DNA"/>
</dbReference>
<evidence type="ECO:0000259" key="2">
    <source>
        <dbReference type="PROSITE" id="PS51203"/>
    </source>
</evidence>
<dbReference type="GeneID" id="9052070"/>
<name>C5LJ92_PERM5</name>
<dbReference type="PANTHER" id="PTHR22932">
    <property type="entry name" value="TELOMERASE-BINDING PROTEIN P23 HSP90 CO-CHAPERONE"/>
    <property type="match status" value="1"/>
</dbReference>
<reference evidence="3 4" key="1">
    <citation type="submission" date="2008-07" db="EMBL/GenBank/DDBJ databases">
        <authorList>
            <person name="El-Sayed N."/>
            <person name="Caler E."/>
            <person name="Inman J."/>
            <person name="Amedeo P."/>
            <person name="Hass B."/>
            <person name="Wortman J."/>
        </authorList>
    </citation>
    <scope>NUCLEOTIDE SEQUENCE [LARGE SCALE GENOMIC DNA]</scope>
    <source>
        <strain evidence="4">ATCC 50983 / TXsc</strain>
    </source>
</reference>
<comment type="similarity">
    <text evidence="1">Belongs to the p23/wos2 family.</text>
</comment>
<dbReference type="OrthoDB" id="1564555at2759"/>
<dbReference type="PROSITE" id="PS51203">
    <property type="entry name" value="CS"/>
    <property type="match status" value="1"/>
</dbReference>
<accession>C5LJ92</accession>
<dbReference type="Pfam" id="PF04969">
    <property type="entry name" value="CS"/>
    <property type="match status" value="1"/>
</dbReference>
<dbReference type="PANTHER" id="PTHR22932:SF1">
    <property type="entry name" value="CO-CHAPERONE PROTEIN DAF-41"/>
    <property type="match status" value="1"/>
</dbReference>
<dbReference type="AlphaFoldDB" id="C5LJ92"/>
<dbReference type="InterPro" id="IPR045250">
    <property type="entry name" value="p23-like"/>
</dbReference>
<dbReference type="InParanoid" id="C5LJ92"/>
<evidence type="ECO:0000256" key="1">
    <source>
        <dbReference type="ARBA" id="ARBA00025733"/>
    </source>
</evidence>
<dbReference type="Gene3D" id="2.60.40.790">
    <property type="match status" value="1"/>
</dbReference>
<dbReference type="SUPFAM" id="SSF49764">
    <property type="entry name" value="HSP20-like chaperones"/>
    <property type="match status" value="1"/>
</dbReference>
<evidence type="ECO:0000313" key="4">
    <source>
        <dbReference type="Proteomes" id="UP000007800"/>
    </source>
</evidence>
<dbReference type="GO" id="GO:0005634">
    <property type="term" value="C:nucleus"/>
    <property type="evidence" value="ECO:0007669"/>
    <property type="project" value="TreeGrafter"/>
</dbReference>
<dbReference type="OMA" id="HYWMDFA"/>
<dbReference type="GO" id="GO:0051131">
    <property type="term" value="P:chaperone-mediated protein complex assembly"/>
    <property type="evidence" value="ECO:0007669"/>
    <property type="project" value="TreeGrafter"/>
</dbReference>
<evidence type="ECO:0000313" key="3">
    <source>
        <dbReference type="EMBL" id="EER03208.1"/>
    </source>
</evidence>
<protein>
    <recommendedName>
        <fullName evidence="2">CS domain-containing protein</fullName>
    </recommendedName>
</protein>
<feature type="domain" description="CS" evidence="2">
    <location>
        <begin position="169"/>
        <end position="270"/>
    </location>
</feature>
<dbReference type="InterPro" id="IPR008978">
    <property type="entry name" value="HSP20-like_chaperone"/>
</dbReference>
<dbReference type="GO" id="GO:0006457">
    <property type="term" value="P:protein folding"/>
    <property type="evidence" value="ECO:0007669"/>
    <property type="project" value="TreeGrafter"/>
</dbReference>